<keyword evidence="5" id="KW-0560">Oxidoreductase</keyword>
<dbReference type="OrthoDB" id="9802028at2"/>
<dbReference type="SUPFAM" id="SSF55424">
    <property type="entry name" value="FAD/NAD-linked reductases, dimerisation (C-terminal) domain"/>
    <property type="match status" value="1"/>
</dbReference>
<dbReference type="GO" id="GO:0016491">
    <property type="term" value="F:oxidoreductase activity"/>
    <property type="evidence" value="ECO:0007669"/>
    <property type="project" value="UniProtKB-KW"/>
</dbReference>
<protein>
    <submittedName>
        <fullName evidence="9">Flavoprotein oxidoreductase</fullName>
    </submittedName>
</protein>
<dbReference type="InterPro" id="IPR050260">
    <property type="entry name" value="FAD-bd_OxRdtase"/>
</dbReference>
<proteinExistence type="inferred from homology"/>
<dbReference type="PANTHER" id="PTHR43429">
    <property type="entry name" value="PYRIDINE NUCLEOTIDE-DISULFIDE OXIDOREDUCTASE DOMAIN-CONTAINING"/>
    <property type="match status" value="1"/>
</dbReference>
<keyword evidence="4" id="KW-0274">FAD</keyword>
<dbReference type="InterPro" id="IPR023753">
    <property type="entry name" value="FAD/NAD-binding_dom"/>
</dbReference>
<organism evidence="9 10">
    <name type="scientific">Actinomadura rubrisoli</name>
    <dbReference type="NCBI Taxonomy" id="2530368"/>
    <lineage>
        <taxon>Bacteria</taxon>
        <taxon>Bacillati</taxon>
        <taxon>Actinomycetota</taxon>
        <taxon>Actinomycetes</taxon>
        <taxon>Streptosporangiales</taxon>
        <taxon>Thermomonosporaceae</taxon>
        <taxon>Actinomadura</taxon>
    </lineage>
</organism>
<dbReference type="Pfam" id="PF07992">
    <property type="entry name" value="Pyr_redox_2"/>
    <property type="match status" value="1"/>
</dbReference>
<accession>A0A4R5AGQ7</accession>
<name>A0A4R5AGQ7_9ACTN</name>
<keyword evidence="6" id="KW-0676">Redox-active center</keyword>
<evidence type="ECO:0000256" key="1">
    <source>
        <dbReference type="ARBA" id="ARBA00001974"/>
    </source>
</evidence>
<dbReference type="InterPro" id="IPR004099">
    <property type="entry name" value="Pyr_nucl-diS_OxRdtase_dimer"/>
</dbReference>
<comment type="similarity">
    <text evidence="2">Belongs to the class-III pyridine nucleotide-disulfide oxidoreductase family.</text>
</comment>
<keyword evidence="3" id="KW-0285">Flavoprotein</keyword>
<gene>
    <name evidence="9" type="ORF">E1298_35430</name>
</gene>
<evidence type="ECO:0000259" key="8">
    <source>
        <dbReference type="Pfam" id="PF07992"/>
    </source>
</evidence>
<evidence type="ECO:0000313" key="9">
    <source>
        <dbReference type="EMBL" id="TDD71838.1"/>
    </source>
</evidence>
<evidence type="ECO:0000313" key="10">
    <source>
        <dbReference type="Proteomes" id="UP000294513"/>
    </source>
</evidence>
<evidence type="ECO:0000256" key="5">
    <source>
        <dbReference type="ARBA" id="ARBA00023002"/>
    </source>
</evidence>
<dbReference type="Gene3D" id="3.50.50.60">
    <property type="entry name" value="FAD/NAD(P)-binding domain"/>
    <property type="match status" value="2"/>
</dbReference>
<feature type="domain" description="Pyridine nucleotide-disulphide oxidoreductase dimerisation" evidence="7">
    <location>
        <begin position="336"/>
        <end position="438"/>
    </location>
</feature>
<dbReference type="EMBL" id="SMKU01000282">
    <property type="protein sequence ID" value="TDD71838.1"/>
    <property type="molecule type" value="Genomic_DNA"/>
</dbReference>
<dbReference type="Proteomes" id="UP000294513">
    <property type="component" value="Unassembled WGS sequence"/>
</dbReference>
<keyword evidence="10" id="KW-1185">Reference proteome</keyword>
<reference evidence="9 10" key="1">
    <citation type="submission" date="2019-03" db="EMBL/GenBank/DDBJ databases">
        <title>Draft genome sequences of novel Actinobacteria.</title>
        <authorList>
            <person name="Sahin N."/>
            <person name="Ay H."/>
            <person name="Saygin H."/>
        </authorList>
    </citation>
    <scope>NUCLEOTIDE SEQUENCE [LARGE SCALE GENOMIC DNA]</scope>
    <source>
        <strain evidence="9 10">H3C3</strain>
    </source>
</reference>
<evidence type="ECO:0000259" key="7">
    <source>
        <dbReference type="Pfam" id="PF02852"/>
    </source>
</evidence>
<dbReference type="Pfam" id="PF02852">
    <property type="entry name" value="Pyr_redox_dim"/>
    <property type="match status" value="1"/>
</dbReference>
<dbReference type="InterPro" id="IPR036188">
    <property type="entry name" value="FAD/NAD-bd_sf"/>
</dbReference>
<dbReference type="RefSeq" id="WP_131901173.1">
    <property type="nucleotide sequence ID" value="NZ_SMKU01000282.1"/>
</dbReference>
<evidence type="ECO:0000256" key="2">
    <source>
        <dbReference type="ARBA" id="ARBA00009130"/>
    </source>
</evidence>
<feature type="domain" description="FAD/NAD(P)-binding" evidence="8">
    <location>
        <begin position="6"/>
        <end position="302"/>
    </location>
</feature>
<dbReference type="PRINTS" id="PR00368">
    <property type="entry name" value="FADPNR"/>
</dbReference>
<evidence type="ECO:0000256" key="3">
    <source>
        <dbReference type="ARBA" id="ARBA00022630"/>
    </source>
</evidence>
<dbReference type="SUPFAM" id="SSF51905">
    <property type="entry name" value="FAD/NAD(P)-binding domain"/>
    <property type="match status" value="1"/>
</dbReference>
<comment type="caution">
    <text evidence="9">The sequence shown here is derived from an EMBL/GenBank/DDBJ whole genome shotgun (WGS) entry which is preliminary data.</text>
</comment>
<comment type="cofactor">
    <cofactor evidence="1">
        <name>FAD</name>
        <dbReference type="ChEBI" id="CHEBI:57692"/>
    </cofactor>
</comment>
<dbReference type="PRINTS" id="PR00411">
    <property type="entry name" value="PNDRDTASEI"/>
</dbReference>
<dbReference type="PANTHER" id="PTHR43429:SF1">
    <property type="entry name" value="NAD(P)H SULFUR OXIDOREDUCTASE (COA-DEPENDENT)"/>
    <property type="match status" value="1"/>
</dbReference>
<evidence type="ECO:0000256" key="6">
    <source>
        <dbReference type="ARBA" id="ARBA00023284"/>
    </source>
</evidence>
<sequence length="461" mass="48802">MAGRERLLVIGGDAAGMSAASQARRRRGPDELEITVLERGRHASYSACGIPYYVGGLVEDADRLIARTPAEFRDRGIDLRLRHEAVEIDLDGGRVRARDLDGGGERWEPYDQLMVATGAVPARPRLPGADAEGVHGVQVLDDGIAIRRVLERDKPRRAVVVGGGYIGLEMAEALVTRGLEVSLVDAADQPMRTLDPDMGALIADAMRGIGVRLHLGEPVEGFDTAAGRVAAVRTAGRTLPADLVVLGLGVKPETALASAAGIAVGPTGGIVTDRRMRTRSERVWAAGDCVETRHLVSGAPVAIALGTHANKQGRVAGINLGGGYATFPGVVGTAISKICQIEVARTGLNEREAAAAGFEFVTAMVESTTRAGYHPRATTMKTKLLAERRSGRLLGGQIVGEEGAAKRVDGLAIALWNGMTVEEMTGLDLGYAPPFSPVWDPVLITARKAAERVEQDMRTRP</sequence>
<dbReference type="AlphaFoldDB" id="A0A4R5AGQ7"/>
<dbReference type="InterPro" id="IPR016156">
    <property type="entry name" value="FAD/NAD-linked_Rdtase_dimer_sf"/>
</dbReference>
<evidence type="ECO:0000256" key="4">
    <source>
        <dbReference type="ARBA" id="ARBA00022827"/>
    </source>
</evidence>